<evidence type="ECO:0000256" key="7">
    <source>
        <dbReference type="ARBA" id="ARBA00022723"/>
    </source>
</evidence>
<dbReference type="RefSeq" id="WP_209972768.1">
    <property type="nucleotide sequence ID" value="NZ_JAGGLB010000011.1"/>
</dbReference>
<comment type="similarity">
    <text evidence="3 11">Belongs to the NOS family. Bacterial NOS oxygenase subfamily.</text>
</comment>
<evidence type="ECO:0000256" key="8">
    <source>
        <dbReference type="ARBA" id="ARBA00023002"/>
    </source>
</evidence>
<dbReference type="PIRSF" id="PIRSF037219">
    <property type="entry name" value="NOS_oxygenase"/>
    <property type="match status" value="1"/>
</dbReference>
<comment type="cofactor">
    <cofactor evidence="1 11">
        <name>heme</name>
        <dbReference type="ChEBI" id="CHEBI:30413"/>
    </cofactor>
</comment>
<evidence type="ECO:0000259" key="13">
    <source>
        <dbReference type="Pfam" id="PF02898"/>
    </source>
</evidence>
<evidence type="ECO:0000256" key="11">
    <source>
        <dbReference type="PIRNR" id="PIRNR037219"/>
    </source>
</evidence>
<evidence type="ECO:0000256" key="6">
    <source>
        <dbReference type="ARBA" id="ARBA00022617"/>
    </source>
</evidence>
<sequence>MLVKSVLMEKAEQFIEQYCRELGKSQQEMEQRQLEVLEEINTSGFYEHTKEELEYGAKMAWRNSNRCIGRFFWESLKVNDERKAETVEEMAEALYRHIWEASNGGKIIPMITVFKPSRPGGAKTRIWNYQLIRYAGYKTENGIIGDPDSLAFSELCSRLGWKRKGTPFDVLPLVLEMGNSGLQWFDIPEHLVLEVPISHPDFDAFADLQLRWYGVPLVSNMRLEIGGISYTAAPFNGWYMGTEIGARNLADQQRYNMLPQVAKVMGLDTKRETTLWRDRALVELNVAVLDSFKRHGVTIVDHHTAARQFGLFQAKESKCGRPVTGDWTWLIPPLSPATTPIFHQTFEDRLETPNFYYQNEQVEMKL</sequence>
<dbReference type="Gene3D" id="3.90.440.10">
    <property type="entry name" value="Nitric Oxide Synthase,Heme Domain,Chain A domain 2"/>
    <property type="match status" value="1"/>
</dbReference>
<comment type="function">
    <text evidence="2 11">Catalyzes the production of nitric oxide.</text>
</comment>
<accession>A0ABS4IYK2</accession>
<dbReference type="Pfam" id="PF02898">
    <property type="entry name" value="NO_synthase"/>
    <property type="match status" value="1"/>
</dbReference>
<feature type="coiled-coil region" evidence="12">
    <location>
        <begin position="8"/>
        <end position="35"/>
    </location>
</feature>
<protein>
    <recommendedName>
        <fullName evidence="5 11">Nitric oxide synthase oxygenase</fullName>
        <ecNumber evidence="4 11">1.14.14.47</ecNumber>
    </recommendedName>
</protein>
<evidence type="ECO:0000256" key="2">
    <source>
        <dbReference type="ARBA" id="ARBA00002642"/>
    </source>
</evidence>
<evidence type="ECO:0000256" key="12">
    <source>
        <dbReference type="SAM" id="Coils"/>
    </source>
</evidence>
<dbReference type="EMBL" id="JAGGLB010000011">
    <property type="protein sequence ID" value="MBP1992056.1"/>
    <property type="molecule type" value="Genomic_DNA"/>
</dbReference>
<evidence type="ECO:0000256" key="3">
    <source>
        <dbReference type="ARBA" id="ARBA00005411"/>
    </source>
</evidence>
<dbReference type="InterPro" id="IPR044940">
    <property type="entry name" value="NOS_dom_2"/>
</dbReference>
<reference evidence="14 15" key="1">
    <citation type="submission" date="2021-03" db="EMBL/GenBank/DDBJ databases">
        <title>Genomic Encyclopedia of Type Strains, Phase IV (KMG-IV): sequencing the most valuable type-strain genomes for metagenomic binning, comparative biology and taxonomic classification.</title>
        <authorList>
            <person name="Goeker M."/>
        </authorList>
    </citation>
    <scope>NUCLEOTIDE SEQUENCE [LARGE SCALE GENOMIC DNA]</scope>
    <source>
        <strain evidence="14 15">DSM 26048</strain>
    </source>
</reference>
<comment type="subunit">
    <text evidence="11">Homodimer.</text>
</comment>
<keyword evidence="12" id="KW-0175">Coiled coil</keyword>
<keyword evidence="9 11" id="KW-0408">Iron</keyword>
<evidence type="ECO:0000313" key="14">
    <source>
        <dbReference type="EMBL" id="MBP1992056.1"/>
    </source>
</evidence>
<dbReference type="SUPFAM" id="SSF56512">
    <property type="entry name" value="Nitric oxide (NO) synthase oxygenase domain"/>
    <property type="match status" value="1"/>
</dbReference>
<dbReference type="InterPro" id="IPR036119">
    <property type="entry name" value="NOS_N_sf"/>
</dbReference>
<evidence type="ECO:0000256" key="5">
    <source>
        <dbReference type="ARBA" id="ARBA00018859"/>
    </source>
</evidence>
<proteinExistence type="inferred from homology"/>
<keyword evidence="7 11" id="KW-0479">Metal-binding</keyword>
<dbReference type="InterPro" id="IPR017142">
    <property type="entry name" value="Nitric_oxide_synthase_Oase-su"/>
</dbReference>
<name>A0ABS4IYK2_9BACL</name>
<evidence type="ECO:0000256" key="9">
    <source>
        <dbReference type="ARBA" id="ARBA00023004"/>
    </source>
</evidence>
<evidence type="ECO:0000256" key="10">
    <source>
        <dbReference type="ARBA" id="ARBA00048713"/>
    </source>
</evidence>
<dbReference type="Proteomes" id="UP001519287">
    <property type="component" value="Unassembled WGS sequence"/>
</dbReference>
<dbReference type="Gene3D" id="3.90.1230.10">
    <property type="entry name" value="Nitric Oxide Synthase, Chain A, domain 3"/>
    <property type="match status" value="1"/>
</dbReference>
<dbReference type="PANTHER" id="PTHR43410">
    <property type="entry name" value="NITRIC OXIDE SYNTHASE OXYGENASE"/>
    <property type="match status" value="1"/>
</dbReference>
<feature type="domain" description="Nitric oxide synthase (NOS)" evidence="13">
    <location>
        <begin position="5"/>
        <end position="362"/>
    </location>
</feature>
<dbReference type="PANTHER" id="PTHR43410:SF1">
    <property type="entry name" value="NITRIC OXIDE SYNTHASE"/>
    <property type="match status" value="1"/>
</dbReference>
<dbReference type="EC" id="1.14.14.47" evidence="4 11"/>
<comment type="miscellaneous">
    <text evidence="11">This protein is similar to the oxygenase domain of eukaryotic nitric oxide synthases but lacks the reductase domain which, in eukaryotes, is responsible for transfer of electrons to the ferric heme during nitric oxide synthesis.</text>
</comment>
<gene>
    <name evidence="14" type="ORF">J2Z66_003664</name>
</gene>
<comment type="caution">
    <text evidence="14">The sequence shown here is derived from an EMBL/GenBank/DDBJ whole genome shotgun (WGS) entry which is preliminary data.</text>
</comment>
<dbReference type="InterPro" id="IPR004030">
    <property type="entry name" value="NOS_N"/>
</dbReference>
<comment type="catalytic activity">
    <reaction evidence="10">
        <text>3 reduced [flavodoxin] + 2 L-arginine + 4 O2 = 3 oxidized [flavodoxin] + 2 L-citrulline + 2 nitric oxide + 4 H2O + 5 H(+)</text>
        <dbReference type="Rhea" id="RHEA:52324"/>
        <dbReference type="Rhea" id="RHEA-COMP:10622"/>
        <dbReference type="Rhea" id="RHEA-COMP:10623"/>
        <dbReference type="ChEBI" id="CHEBI:15377"/>
        <dbReference type="ChEBI" id="CHEBI:15378"/>
        <dbReference type="ChEBI" id="CHEBI:15379"/>
        <dbReference type="ChEBI" id="CHEBI:16480"/>
        <dbReference type="ChEBI" id="CHEBI:32682"/>
        <dbReference type="ChEBI" id="CHEBI:57618"/>
        <dbReference type="ChEBI" id="CHEBI:57743"/>
        <dbReference type="ChEBI" id="CHEBI:58210"/>
        <dbReference type="EC" id="1.14.14.47"/>
    </reaction>
</comment>
<evidence type="ECO:0000256" key="1">
    <source>
        <dbReference type="ARBA" id="ARBA00001971"/>
    </source>
</evidence>
<dbReference type="InterPro" id="IPR044944">
    <property type="entry name" value="NOS_dom_3"/>
</dbReference>
<dbReference type="Gene3D" id="3.90.340.10">
    <property type="entry name" value="Nitric Oxide Synthase, Chain A, domain 1"/>
    <property type="match status" value="1"/>
</dbReference>
<keyword evidence="6 11" id="KW-0349">Heme</keyword>
<dbReference type="InterPro" id="IPR050607">
    <property type="entry name" value="NOS"/>
</dbReference>
<keyword evidence="8 11" id="KW-0560">Oxidoreductase</keyword>
<evidence type="ECO:0000256" key="4">
    <source>
        <dbReference type="ARBA" id="ARBA00012735"/>
    </source>
</evidence>
<keyword evidence="15" id="KW-1185">Reference proteome</keyword>
<dbReference type="CDD" id="cd00575">
    <property type="entry name" value="NOS_oxygenase"/>
    <property type="match status" value="1"/>
</dbReference>
<dbReference type="InterPro" id="IPR044943">
    <property type="entry name" value="NOS_dom_1"/>
</dbReference>
<organism evidence="14 15">
    <name type="scientific">Paenibacillus eucommiae</name>
    <dbReference type="NCBI Taxonomy" id="1355755"/>
    <lineage>
        <taxon>Bacteria</taxon>
        <taxon>Bacillati</taxon>
        <taxon>Bacillota</taxon>
        <taxon>Bacilli</taxon>
        <taxon>Bacillales</taxon>
        <taxon>Paenibacillaceae</taxon>
        <taxon>Paenibacillus</taxon>
    </lineage>
</organism>
<evidence type="ECO:0000313" key="15">
    <source>
        <dbReference type="Proteomes" id="UP001519287"/>
    </source>
</evidence>
<dbReference type="GO" id="GO:0016491">
    <property type="term" value="F:oxidoreductase activity"/>
    <property type="evidence" value="ECO:0007669"/>
    <property type="project" value="UniProtKB-KW"/>
</dbReference>